<dbReference type="GO" id="GO:0005694">
    <property type="term" value="C:chromosome"/>
    <property type="evidence" value="ECO:0007669"/>
    <property type="project" value="TreeGrafter"/>
</dbReference>
<gene>
    <name evidence="2" type="ORF">SAMN05216258_1442</name>
</gene>
<dbReference type="AlphaFoldDB" id="A0A1I3QL22"/>
<dbReference type="Gene3D" id="1.10.10.2830">
    <property type="match status" value="1"/>
</dbReference>
<dbReference type="EMBL" id="FOQH01000044">
    <property type="protein sequence ID" value="SFJ33876.1"/>
    <property type="molecule type" value="Genomic_DNA"/>
</dbReference>
<organism evidence="2 3">
    <name type="scientific">Albimonas pacifica</name>
    <dbReference type="NCBI Taxonomy" id="1114924"/>
    <lineage>
        <taxon>Bacteria</taxon>
        <taxon>Pseudomonadati</taxon>
        <taxon>Pseudomonadota</taxon>
        <taxon>Alphaproteobacteria</taxon>
        <taxon>Rhodobacterales</taxon>
        <taxon>Paracoccaceae</taxon>
        <taxon>Albimonas</taxon>
    </lineage>
</organism>
<dbReference type="InterPro" id="IPR036086">
    <property type="entry name" value="ParB/Sulfiredoxin_sf"/>
</dbReference>
<dbReference type="Gene3D" id="3.90.1530.30">
    <property type="match status" value="1"/>
</dbReference>
<evidence type="ECO:0000259" key="1">
    <source>
        <dbReference type="SMART" id="SM00470"/>
    </source>
</evidence>
<dbReference type="SUPFAM" id="SSF110849">
    <property type="entry name" value="ParB/Sulfiredoxin"/>
    <property type="match status" value="1"/>
</dbReference>
<evidence type="ECO:0000313" key="2">
    <source>
        <dbReference type="EMBL" id="SFJ33876.1"/>
    </source>
</evidence>
<dbReference type="GO" id="GO:0007059">
    <property type="term" value="P:chromosome segregation"/>
    <property type="evidence" value="ECO:0007669"/>
    <property type="project" value="TreeGrafter"/>
</dbReference>
<dbReference type="SUPFAM" id="SSF109709">
    <property type="entry name" value="KorB DNA-binding domain-like"/>
    <property type="match status" value="1"/>
</dbReference>
<feature type="domain" description="ParB-like N-terminal" evidence="1">
    <location>
        <begin position="6"/>
        <end position="100"/>
    </location>
</feature>
<protein>
    <submittedName>
        <fullName evidence="2">ParB family protein</fullName>
    </submittedName>
</protein>
<dbReference type="CDD" id="cd16406">
    <property type="entry name" value="ParB_N_like"/>
    <property type="match status" value="1"/>
</dbReference>
<dbReference type="Proteomes" id="UP000199377">
    <property type="component" value="Unassembled WGS sequence"/>
</dbReference>
<dbReference type="InterPro" id="IPR050336">
    <property type="entry name" value="Chromosome_partition/occlusion"/>
</dbReference>
<dbReference type="STRING" id="1114924.SAMN05216258_1442"/>
<keyword evidence="3" id="KW-1185">Reference proteome</keyword>
<dbReference type="InterPro" id="IPR003115">
    <property type="entry name" value="ParB_N"/>
</dbReference>
<accession>A0A1I3QL22</accession>
<evidence type="ECO:0000313" key="3">
    <source>
        <dbReference type="Proteomes" id="UP000199377"/>
    </source>
</evidence>
<dbReference type="PANTHER" id="PTHR33375">
    <property type="entry name" value="CHROMOSOME-PARTITIONING PROTEIN PARB-RELATED"/>
    <property type="match status" value="1"/>
</dbReference>
<sequence>MTTDLQMIPLANLHLSAINPRQSCTEAEIDALALSLRTVGLLQNLAGFQEAEDRIAIVAGGRRWRALAKIAAEDGAAPLIPVRVTDDPEQARAWASAENAARMALNPADEIAAYGEMARSGAPVDTIARAFAVSARHVRGRLRLAGLAPVILSALRAGELTLDAAAAYTVTEDQAAQEAVFQRLAHGWQGNEPRAIRAALRPEHGAPRLAAFVTRAAYEAEGGTVTEDLFGDRIFYDDMALLNRLAAAKLEAEAETLRAAGWSWVETALDGIDWQVLDRMTRLRLQQVEPSEAEAARQEELREMMEAGDADEAAEAEFSELNARLSAEIWTPEQMAHAGAIVELSHDGALRLRCGLVRPEDHAAAVEAGLAQPAPTRGAAPEKKGPYSAALAADLAAIRTGALQAALLEKPELALDLLTFALSQPARAGALPLAITAEAAQNQPDTGAETLTLPEALTDPAPERLSADETAEGFAAFRARPKKERNRILAASVARALSAPLADKAPPLVEALIEIAGMAPRAVWTPEAGFFKRLTKEQLLAIEAGIMGRDAPAPDLAKQPKGKLVAHLSAIFSGESVALSPEQKARAAAWLPKGM</sequence>
<proteinExistence type="predicted"/>
<dbReference type="PANTHER" id="PTHR33375:SF7">
    <property type="entry name" value="CHROMOSOME 2-PARTITIONING PROTEIN PARB-RELATED"/>
    <property type="match status" value="1"/>
</dbReference>
<reference evidence="2 3" key="1">
    <citation type="submission" date="2016-10" db="EMBL/GenBank/DDBJ databases">
        <authorList>
            <person name="de Groot N.N."/>
        </authorList>
    </citation>
    <scope>NUCLEOTIDE SEQUENCE [LARGE SCALE GENOMIC DNA]</scope>
    <source>
        <strain evidence="2 3">CGMCC 1.11030</strain>
    </source>
</reference>
<dbReference type="RefSeq" id="WP_177236418.1">
    <property type="nucleotide sequence ID" value="NZ_FOQH01000044.1"/>
</dbReference>
<dbReference type="Pfam" id="PF02195">
    <property type="entry name" value="ParB_N"/>
    <property type="match status" value="1"/>
</dbReference>
<dbReference type="SMART" id="SM00470">
    <property type="entry name" value="ParB"/>
    <property type="match status" value="1"/>
</dbReference>
<name>A0A1I3QL22_9RHOB</name>